<name>A0A6G1H7U3_9PEZI</name>
<dbReference type="Proteomes" id="UP000800041">
    <property type="component" value="Unassembled WGS sequence"/>
</dbReference>
<proteinExistence type="predicted"/>
<protein>
    <submittedName>
        <fullName evidence="1">Uncharacterized protein</fullName>
    </submittedName>
</protein>
<evidence type="ECO:0000313" key="1">
    <source>
        <dbReference type="EMBL" id="KAF1989303.1"/>
    </source>
</evidence>
<accession>A0A6G1H7U3</accession>
<dbReference type="AlphaFoldDB" id="A0A6G1H7U3"/>
<dbReference type="OrthoDB" id="3508621at2759"/>
<organism evidence="1 2">
    <name type="scientific">Aulographum hederae CBS 113979</name>
    <dbReference type="NCBI Taxonomy" id="1176131"/>
    <lineage>
        <taxon>Eukaryota</taxon>
        <taxon>Fungi</taxon>
        <taxon>Dikarya</taxon>
        <taxon>Ascomycota</taxon>
        <taxon>Pezizomycotina</taxon>
        <taxon>Dothideomycetes</taxon>
        <taxon>Pleosporomycetidae</taxon>
        <taxon>Aulographales</taxon>
        <taxon>Aulographaceae</taxon>
    </lineage>
</organism>
<sequence>MSSSADTDIAAGLEDLEVGAASSSASTQDRTLQMSAQPPAFGDATQWKATEDEQIVNTALLLFLNALTIHSRSLAPIGADWTLHRRPFVLTDSSKLKAYEACVDGYLRTKKSPAAASAIIEVKPFLRSGQKGDAIRMQETAQMAAWIRSEPHVTVDVSRKNKATYTRFLVSQDKFEIYLTFATFDAQYEVYLRQSEKPGSKQKSFLRMQEYGPFNTKDSAHNGWLGSVSARLVDARNQLLKSRVVEFGRSSVLCGTQWSIHTSAGCRGRAPHNTVQCGGTWLEQARKLERDLCRWV</sequence>
<evidence type="ECO:0000313" key="2">
    <source>
        <dbReference type="Proteomes" id="UP000800041"/>
    </source>
</evidence>
<gene>
    <name evidence="1" type="ORF">K402DRAFT_269534</name>
</gene>
<keyword evidence="2" id="KW-1185">Reference proteome</keyword>
<dbReference type="EMBL" id="ML977145">
    <property type="protein sequence ID" value="KAF1989303.1"/>
    <property type="molecule type" value="Genomic_DNA"/>
</dbReference>
<reference evidence="1" key="1">
    <citation type="journal article" date="2020" name="Stud. Mycol.">
        <title>101 Dothideomycetes genomes: a test case for predicting lifestyles and emergence of pathogens.</title>
        <authorList>
            <person name="Haridas S."/>
            <person name="Albert R."/>
            <person name="Binder M."/>
            <person name="Bloem J."/>
            <person name="Labutti K."/>
            <person name="Salamov A."/>
            <person name="Andreopoulos B."/>
            <person name="Baker S."/>
            <person name="Barry K."/>
            <person name="Bills G."/>
            <person name="Bluhm B."/>
            <person name="Cannon C."/>
            <person name="Castanera R."/>
            <person name="Culley D."/>
            <person name="Daum C."/>
            <person name="Ezra D."/>
            <person name="Gonzalez J."/>
            <person name="Henrissat B."/>
            <person name="Kuo A."/>
            <person name="Liang C."/>
            <person name="Lipzen A."/>
            <person name="Lutzoni F."/>
            <person name="Magnuson J."/>
            <person name="Mondo S."/>
            <person name="Nolan M."/>
            <person name="Ohm R."/>
            <person name="Pangilinan J."/>
            <person name="Park H.-J."/>
            <person name="Ramirez L."/>
            <person name="Alfaro M."/>
            <person name="Sun H."/>
            <person name="Tritt A."/>
            <person name="Yoshinaga Y."/>
            <person name="Zwiers L.-H."/>
            <person name="Turgeon B."/>
            <person name="Goodwin S."/>
            <person name="Spatafora J."/>
            <person name="Crous P."/>
            <person name="Grigoriev I."/>
        </authorList>
    </citation>
    <scope>NUCLEOTIDE SEQUENCE</scope>
    <source>
        <strain evidence="1">CBS 113979</strain>
    </source>
</reference>